<reference evidence="1 2" key="2">
    <citation type="journal article" date="2012" name="Stand. Genomic Sci.">
        <title>Complete genome sequence of the moderately thermophilic mineral-sulfide-oxidizing firmicute Sulfobacillus acidophilus type strain (NAL(T)).</title>
        <authorList>
            <person name="Anderson I."/>
            <person name="Chertkov O."/>
            <person name="Chen A."/>
            <person name="Saunders E."/>
            <person name="Lapidus A."/>
            <person name="Nolan M."/>
            <person name="Lucas S."/>
            <person name="Hammon N."/>
            <person name="Deshpande S."/>
            <person name="Cheng J.F."/>
            <person name="Han C."/>
            <person name="Tapia R."/>
            <person name="Goodwin L.A."/>
            <person name="Pitluck S."/>
            <person name="Liolios K."/>
            <person name="Pagani I."/>
            <person name="Ivanova N."/>
            <person name="Mikhailova N."/>
            <person name="Pati A."/>
            <person name="Palaniappan K."/>
            <person name="Land M."/>
            <person name="Pan C."/>
            <person name="Rohde M."/>
            <person name="Pukall R."/>
            <person name="Goker M."/>
            <person name="Detter J.C."/>
            <person name="Woyke T."/>
            <person name="Bristow J."/>
            <person name="Eisen J.A."/>
            <person name="Markowitz V."/>
            <person name="Hugenholtz P."/>
            <person name="Kyrpides N.C."/>
            <person name="Klenk H.P."/>
            <person name="Mavromatis K."/>
        </authorList>
    </citation>
    <scope>NUCLEOTIDE SEQUENCE [LARGE SCALE GENOMIC DNA]</scope>
    <source>
        <strain evidence="2">ATCC 700253 / DSM 10332 / NAL</strain>
    </source>
</reference>
<evidence type="ECO:0000313" key="1">
    <source>
        <dbReference type="EMBL" id="AEW04629.1"/>
    </source>
</evidence>
<evidence type="ECO:0000313" key="2">
    <source>
        <dbReference type="Proteomes" id="UP000005439"/>
    </source>
</evidence>
<dbReference type="PATRIC" id="fig|679936.5.peg.1189"/>
<reference evidence="2" key="1">
    <citation type="submission" date="2011-12" db="EMBL/GenBank/DDBJ databases">
        <title>The complete genome of chromosome of Sulfobacillus acidophilus DSM 10332.</title>
        <authorList>
            <person name="Lucas S."/>
            <person name="Han J."/>
            <person name="Lapidus A."/>
            <person name="Bruce D."/>
            <person name="Goodwin L."/>
            <person name="Pitluck S."/>
            <person name="Peters L."/>
            <person name="Kyrpides N."/>
            <person name="Mavromatis K."/>
            <person name="Ivanova N."/>
            <person name="Mikhailova N."/>
            <person name="Chertkov O."/>
            <person name="Saunders E."/>
            <person name="Detter J.C."/>
            <person name="Tapia R."/>
            <person name="Han C."/>
            <person name="Land M."/>
            <person name="Hauser L."/>
            <person name="Markowitz V."/>
            <person name="Cheng J.-F."/>
            <person name="Hugenholtz P."/>
            <person name="Woyke T."/>
            <person name="Wu D."/>
            <person name="Pukall R."/>
            <person name="Gehrich-Schroeter G."/>
            <person name="Schneider S."/>
            <person name="Klenk H.-P."/>
            <person name="Eisen J.A."/>
        </authorList>
    </citation>
    <scope>NUCLEOTIDE SEQUENCE [LARGE SCALE GENOMIC DNA]</scope>
    <source>
        <strain evidence="2">ATCC 700253 / DSM 10332 / NAL</strain>
    </source>
</reference>
<dbReference type="HOGENOM" id="CLU_3141474_0_0_9"/>
<dbReference type="STRING" id="679936.Sulac_1129"/>
<accession>G8TUI2</accession>
<gene>
    <name evidence="1" type="ordered locus">Sulac_1129</name>
</gene>
<protein>
    <recommendedName>
        <fullName evidence="3">Hydrogenase maturation nickel metallochaperone HypA</fullName>
    </recommendedName>
</protein>
<sequence length="49" mass="5449">MAITVRQWSCRQCYGDFWVTLSETVTRCPYCGASGDWLTADLTATVGDL</sequence>
<dbReference type="EMBL" id="CP003179">
    <property type="protein sequence ID" value="AEW04629.1"/>
    <property type="molecule type" value="Genomic_DNA"/>
</dbReference>
<proteinExistence type="predicted"/>
<organism evidence="1 2">
    <name type="scientific">Sulfobacillus acidophilus (strain ATCC 700253 / DSM 10332 / NAL)</name>
    <dbReference type="NCBI Taxonomy" id="679936"/>
    <lineage>
        <taxon>Bacteria</taxon>
        <taxon>Bacillati</taxon>
        <taxon>Bacillota</taxon>
        <taxon>Clostridia</taxon>
        <taxon>Eubacteriales</taxon>
        <taxon>Clostridiales Family XVII. Incertae Sedis</taxon>
        <taxon>Sulfobacillus</taxon>
    </lineage>
</organism>
<name>G8TUI2_SULAD</name>
<keyword evidence="2" id="KW-1185">Reference proteome</keyword>
<evidence type="ECO:0008006" key="3">
    <source>
        <dbReference type="Google" id="ProtNLM"/>
    </source>
</evidence>
<dbReference type="KEGG" id="sap:Sulac_1129"/>
<dbReference type="AlphaFoldDB" id="G8TUI2"/>
<dbReference type="Proteomes" id="UP000005439">
    <property type="component" value="Chromosome"/>
</dbReference>